<protein>
    <recommendedName>
        <fullName evidence="6">C-type lectin domain-containing protein</fullName>
    </recommendedName>
</protein>
<dbReference type="Gene3D" id="3.10.100.10">
    <property type="entry name" value="Mannose-Binding Protein A, subunit A"/>
    <property type="match status" value="1"/>
</dbReference>
<keyword evidence="5" id="KW-0732">Signal</keyword>
<evidence type="ECO:0000313" key="7">
    <source>
        <dbReference type="EMBL" id="MFA0812056.1"/>
    </source>
</evidence>
<dbReference type="PANTHER" id="PTHR35518:SF2">
    <property type="entry name" value="MAINTENANCE OF TELOMERE CAPPING PROTEIN 6"/>
    <property type="match status" value="1"/>
</dbReference>
<evidence type="ECO:0000259" key="6">
    <source>
        <dbReference type="PROSITE" id="PS50041"/>
    </source>
</evidence>
<feature type="domain" description="C-type lectin" evidence="6">
    <location>
        <begin position="280"/>
        <end position="343"/>
    </location>
</feature>
<comment type="caution">
    <text evidence="7">The sequence shown here is derived from an EMBL/GenBank/DDBJ whole genome shotgun (WGS) entry which is preliminary data.</text>
</comment>
<sequence>MNKLFKKITFSTLLLTNIIVSLSVSAGEFTLDSNDWRIRALKIQNDIDLDVPLREGFRLGTHNSFNAAEYANAFRYVDPNQKLSLNDQLEAGVRRINFDVHEFFSFSTWKTELLLCHGTSNHWGCSSFDRRLIQGLNEVKSWLDKNPDQVIEIKIQDEMDGEHNEFITRVEESMGQLVYRPSGGCSKVPADLTDRDILNAGKQVYFTGNSACSDDNYQSLVFKNHEGGLSYDRNEVLNGVCPENPESGIMSVSEDRTNLSGGSDEKTTNASELLILMECGLNSTGLDMLGYTNSDRIAAAVWSWDVNEPNNAGSTSNEDCALSRASGRFNDLNCTHIKSFACENAEGDWYITSSQGVWSEGMTICHAETNGVYQFSVPTSPYKNAKLMQAKEAVSVDQVWLHYSDIAEEGKWEASHP</sequence>
<dbReference type="InterPro" id="IPR001304">
    <property type="entry name" value="C-type_lectin-like"/>
</dbReference>
<dbReference type="Proteomes" id="UP001569428">
    <property type="component" value="Unassembled WGS sequence"/>
</dbReference>
<dbReference type="EMBL" id="JBGMEK010000032">
    <property type="protein sequence ID" value="MFA0812056.1"/>
    <property type="molecule type" value="Genomic_DNA"/>
</dbReference>
<dbReference type="PROSITE" id="PS50007">
    <property type="entry name" value="PIPLC_X_DOMAIN"/>
    <property type="match status" value="1"/>
</dbReference>
<evidence type="ECO:0000313" key="8">
    <source>
        <dbReference type="Proteomes" id="UP001569428"/>
    </source>
</evidence>
<accession>A0ABV4P107</accession>
<keyword evidence="3" id="KW-1133">Transmembrane helix</keyword>
<dbReference type="Gene3D" id="3.20.20.190">
    <property type="entry name" value="Phosphatidylinositol (PI) phosphodiesterase"/>
    <property type="match status" value="1"/>
</dbReference>
<gene>
    <name evidence="7" type="ORF">ACCI49_14150</name>
</gene>
<organism evidence="7 8">
    <name type="scientific">Microbulbifer epialgicus</name>
    <dbReference type="NCBI Taxonomy" id="393907"/>
    <lineage>
        <taxon>Bacteria</taxon>
        <taxon>Pseudomonadati</taxon>
        <taxon>Pseudomonadota</taxon>
        <taxon>Gammaproteobacteria</taxon>
        <taxon>Cellvibrionales</taxon>
        <taxon>Microbulbiferaceae</taxon>
        <taxon>Microbulbifer</taxon>
    </lineage>
</organism>
<keyword evidence="8" id="KW-1185">Reference proteome</keyword>
<keyword evidence="4" id="KW-0472">Membrane</keyword>
<reference evidence="7 8" key="1">
    <citation type="submission" date="2024-08" db="EMBL/GenBank/DDBJ databases">
        <authorList>
            <person name="Ishaq N."/>
        </authorList>
    </citation>
    <scope>NUCLEOTIDE SEQUENCE [LARGE SCALE GENOMIC DNA]</scope>
    <source>
        <strain evidence="7 8">DSM 18651</strain>
    </source>
</reference>
<evidence type="ECO:0000256" key="1">
    <source>
        <dbReference type="ARBA" id="ARBA00004370"/>
    </source>
</evidence>
<evidence type="ECO:0000256" key="4">
    <source>
        <dbReference type="ARBA" id="ARBA00023136"/>
    </source>
</evidence>
<evidence type="ECO:0000256" key="5">
    <source>
        <dbReference type="SAM" id="SignalP"/>
    </source>
</evidence>
<dbReference type="InterPro" id="IPR017946">
    <property type="entry name" value="PLC-like_Pdiesterase_TIM-brl"/>
</dbReference>
<dbReference type="Pfam" id="PF26178">
    <property type="entry name" value="PI-PLC_cat"/>
    <property type="match status" value="1"/>
</dbReference>
<dbReference type="SUPFAM" id="SSF56436">
    <property type="entry name" value="C-type lectin-like"/>
    <property type="match status" value="1"/>
</dbReference>
<dbReference type="RefSeq" id="WP_371839673.1">
    <property type="nucleotide sequence ID" value="NZ_JBGMEK010000032.1"/>
</dbReference>
<dbReference type="InterPro" id="IPR051008">
    <property type="entry name" value="Telomere_Capping_Maintenance"/>
</dbReference>
<keyword evidence="2" id="KW-0812">Transmembrane</keyword>
<dbReference type="InterPro" id="IPR016186">
    <property type="entry name" value="C-type_lectin-like/link_sf"/>
</dbReference>
<feature type="chain" id="PRO_5046987387" description="C-type lectin domain-containing protein" evidence="5">
    <location>
        <begin position="27"/>
        <end position="417"/>
    </location>
</feature>
<dbReference type="SUPFAM" id="SSF51695">
    <property type="entry name" value="PLC-like phosphodiesterases"/>
    <property type="match status" value="1"/>
</dbReference>
<name>A0ABV4P107_9GAMM</name>
<proteinExistence type="predicted"/>
<evidence type="ECO:0000256" key="3">
    <source>
        <dbReference type="ARBA" id="ARBA00022989"/>
    </source>
</evidence>
<dbReference type="InterPro" id="IPR016187">
    <property type="entry name" value="CTDL_fold"/>
</dbReference>
<feature type="signal peptide" evidence="5">
    <location>
        <begin position="1"/>
        <end position="26"/>
    </location>
</feature>
<comment type="subcellular location">
    <subcellularLocation>
        <location evidence="1">Membrane</location>
    </subcellularLocation>
</comment>
<dbReference type="PROSITE" id="PS50041">
    <property type="entry name" value="C_TYPE_LECTIN_2"/>
    <property type="match status" value="1"/>
</dbReference>
<dbReference type="PANTHER" id="PTHR35518">
    <property type="entry name" value="MAINTENANCE OF TELOMOERE CAPPING"/>
    <property type="match status" value="1"/>
</dbReference>
<evidence type="ECO:0000256" key="2">
    <source>
        <dbReference type="ARBA" id="ARBA00022692"/>
    </source>
</evidence>